<dbReference type="Proteomes" id="UP000281534">
    <property type="component" value="Unassembled WGS sequence"/>
</dbReference>
<feature type="domain" description="DUF3870" evidence="1">
    <location>
        <begin position="14"/>
        <end position="107"/>
    </location>
</feature>
<protein>
    <submittedName>
        <fullName evidence="2">DUF3870 domain-containing protein</fullName>
    </submittedName>
</protein>
<dbReference type="EMBL" id="RQYY01000006">
    <property type="protein sequence ID" value="RRD26199.1"/>
    <property type="molecule type" value="Genomic_DNA"/>
</dbReference>
<evidence type="ECO:0000313" key="2">
    <source>
        <dbReference type="EMBL" id="RRD26199.1"/>
    </source>
</evidence>
<evidence type="ECO:0000313" key="3">
    <source>
        <dbReference type="Proteomes" id="UP000281534"/>
    </source>
</evidence>
<dbReference type="AlphaFoldDB" id="A0A3P1UW40"/>
<name>A0A3P1UW40_9FUSO</name>
<proteinExistence type="predicted"/>
<sequence length="117" mass="13752">MTKWRKVLNKQTIYITGEARTTIDNAITKMFGTFYIAFEIMLSTDEIVDVDCNATLRLTRDFVTRLFLNHNIIKDEELLKQEIVTRYFGSSSKAILTAYHDALQHYKKVKNDLKEKR</sequence>
<reference evidence="2 3" key="1">
    <citation type="submission" date="2018-11" db="EMBL/GenBank/DDBJ databases">
        <title>Genomes From Bacteria Associated with the Canine Oral Cavity: a Test Case for Automated Genome-Based Taxonomic Assignment.</title>
        <authorList>
            <person name="Coil D.A."/>
            <person name="Jospin G."/>
            <person name="Darling A.E."/>
            <person name="Wallis C."/>
            <person name="Davis I.J."/>
            <person name="Harris S."/>
            <person name="Eisen J.A."/>
            <person name="Holcombe L.J."/>
            <person name="O'Flynn C."/>
        </authorList>
    </citation>
    <scope>NUCLEOTIDE SEQUENCE [LARGE SCALE GENOMIC DNA]</scope>
    <source>
        <strain evidence="2 3">OH4460_COT-188</strain>
    </source>
</reference>
<organism evidence="2 3">
    <name type="scientific">Fusobacterium canifelinum</name>
    <dbReference type="NCBI Taxonomy" id="285729"/>
    <lineage>
        <taxon>Bacteria</taxon>
        <taxon>Fusobacteriati</taxon>
        <taxon>Fusobacteriota</taxon>
        <taxon>Fusobacteriia</taxon>
        <taxon>Fusobacteriales</taxon>
        <taxon>Fusobacteriaceae</taxon>
        <taxon>Fusobacterium</taxon>
    </lineage>
</organism>
<dbReference type="InterPro" id="IPR024617">
    <property type="entry name" value="DUF3870"/>
</dbReference>
<accession>A0A3P1UW40</accession>
<comment type="caution">
    <text evidence="2">The sequence shown here is derived from an EMBL/GenBank/DDBJ whole genome shotgun (WGS) entry which is preliminary data.</text>
</comment>
<dbReference type="Pfam" id="PF12986">
    <property type="entry name" value="DUF3870"/>
    <property type="match status" value="1"/>
</dbReference>
<gene>
    <name evidence="2" type="ORF">EII27_05155</name>
</gene>
<evidence type="ECO:0000259" key="1">
    <source>
        <dbReference type="Pfam" id="PF12986"/>
    </source>
</evidence>